<name>A0A0E4BQA1_9BRAD</name>
<reference evidence="1 2" key="1">
    <citation type="submission" date="2014-11" db="EMBL/GenBank/DDBJ databases">
        <title>Symbiosis island explosion on the genome of extra-slow-growing strains of soybean bradyrhizobia with massive insertion sequences.</title>
        <authorList>
            <person name="Iida T."/>
            <person name="Minamisawa K."/>
        </authorList>
    </citation>
    <scope>NUCLEOTIDE SEQUENCE [LARGE SCALE GENOMIC DNA]</scope>
    <source>
        <strain evidence="1 2">NK6</strain>
    </source>
</reference>
<proteinExistence type="predicted"/>
<gene>
    <name evidence="1" type="ORF">NK6_4837</name>
</gene>
<dbReference type="Proteomes" id="UP000063308">
    <property type="component" value="Chromosome"/>
</dbReference>
<dbReference type="EMBL" id="AP014685">
    <property type="protein sequence ID" value="BAR58002.1"/>
    <property type="molecule type" value="Genomic_DNA"/>
</dbReference>
<dbReference type="AlphaFoldDB" id="A0A0E4BQA1"/>
<organism evidence="1 2">
    <name type="scientific">Bradyrhizobium diazoefficiens</name>
    <dbReference type="NCBI Taxonomy" id="1355477"/>
    <lineage>
        <taxon>Bacteria</taxon>
        <taxon>Pseudomonadati</taxon>
        <taxon>Pseudomonadota</taxon>
        <taxon>Alphaproteobacteria</taxon>
        <taxon>Hyphomicrobiales</taxon>
        <taxon>Nitrobacteraceae</taxon>
        <taxon>Bradyrhizobium</taxon>
    </lineage>
</organism>
<evidence type="ECO:0000313" key="2">
    <source>
        <dbReference type="Proteomes" id="UP000063308"/>
    </source>
</evidence>
<evidence type="ECO:0000313" key="1">
    <source>
        <dbReference type="EMBL" id="BAR58002.1"/>
    </source>
</evidence>
<protein>
    <submittedName>
        <fullName evidence="1">Uncharacterized protein</fullName>
    </submittedName>
</protein>
<sequence length="33" mass="3685">MDAVADCPLSTLSEFEALRREMGTDFPATHPLY</sequence>
<accession>A0A0E4BQA1</accession>